<sequence>MSVRIVRLKNGEDIISDIYEVTSSNGEGNSEEKTPVAYQLRHPYSIWINSGMNLNVDVDGEEGGIHKLSDPEVVMEPWLPLCKHDHIFFRMDEVTAAYETHEQVVEQYTKLVEAKINGKRETDSTEGAE</sequence>
<evidence type="ECO:0000313" key="10">
    <source>
        <dbReference type="EMBL" id="QBQ75941.1"/>
    </source>
</evidence>
<dbReference type="Proteomes" id="UP000299832">
    <property type="component" value="Genome"/>
</dbReference>
<evidence type="ECO:0000313" key="14">
    <source>
        <dbReference type="Proteomes" id="UP000226351"/>
    </source>
</evidence>
<dbReference type="Proteomes" id="UP000301580">
    <property type="component" value="Segment"/>
</dbReference>
<evidence type="ECO:0000313" key="3">
    <source>
        <dbReference type="EMBL" id="AOO10759.1"/>
    </source>
</evidence>
<dbReference type="EMBL" id="MK493322">
    <property type="protein sequence ID" value="QBQ75279.1"/>
    <property type="molecule type" value="Genomic_DNA"/>
</dbReference>
<dbReference type="EMBL" id="MK493324">
    <property type="protein sequence ID" value="QBQ75721.1"/>
    <property type="molecule type" value="Genomic_DNA"/>
</dbReference>
<evidence type="ECO:0000313" key="4">
    <source>
        <dbReference type="EMBL" id="AOO10981.1"/>
    </source>
</evidence>
<dbReference type="Proteomes" id="UP000301260">
    <property type="component" value="Segment"/>
</dbReference>
<evidence type="ECO:0000313" key="5">
    <source>
        <dbReference type="EMBL" id="AOO11204.1"/>
    </source>
</evidence>
<dbReference type="EMBL" id="KX349286">
    <property type="protein sequence ID" value="AOO10538.1"/>
    <property type="molecule type" value="Genomic_DNA"/>
</dbReference>
<evidence type="ECO:0000313" key="13">
    <source>
        <dbReference type="Proteomes" id="UP000225361"/>
    </source>
</evidence>
<name>A0A1D7S9L0_9CAUD</name>
<dbReference type="Proteomes" id="UP000226351">
    <property type="component" value="Segment"/>
</dbReference>
<evidence type="ECO:0000313" key="7">
    <source>
        <dbReference type="EMBL" id="QBQ75279.1"/>
    </source>
</evidence>
<evidence type="ECO:0000313" key="2">
    <source>
        <dbReference type="EMBL" id="AOO10538.1"/>
    </source>
</evidence>
<dbReference type="Proteomes" id="UP000225361">
    <property type="component" value="Segment"/>
</dbReference>
<gene>
    <name evidence="7" type="ORF">RW010115_172</name>
    <name evidence="1" type="ORF">RW01021201_171</name>
    <name evidence="8" type="ORF">RW030617_171</name>
    <name evidence="2" type="ORF">RW03080701_169</name>
    <name evidence="3" type="ORF">RW060613_171</name>
    <name evidence="4" type="ORF">RW080711_172</name>
    <name evidence="9" type="ORF">RW220214_171</name>
    <name evidence="5" type="ORF">RW220300_173</name>
    <name evidence="6" type="ORF">RW251112_171</name>
    <name evidence="10" type="ORF">RW620316_171</name>
</gene>
<evidence type="ECO:0000313" key="12">
    <source>
        <dbReference type="Proteomes" id="UP000223306"/>
    </source>
</evidence>
<proteinExistence type="predicted"/>
<dbReference type="Pfam" id="PF20198">
    <property type="entry name" value="DUF6561"/>
    <property type="match status" value="1"/>
</dbReference>
<evidence type="ECO:0000313" key="6">
    <source>
        <dbReference type="EMBL" id="AOO11426.1"/>
    </source>
</evidence>
<dbReference type="EMBL" id="KX349287">
    <property type="protein sequence ID" value="AOO10759.1"/>
    <property type="molecule type" value="Genomic_DNA"/>
</dbReference>
<keyword evidence="14" id="KW-1185">Reference proteome</keyword>
<dbReference type="EMBL" id="KX349285">
    <property type="protein sequence ID" value="AOO10319.1"/>
    <property type="molecule type" value="Genomic_DNA"/>
</dbReference>
<dbReference type="InterPro" id="IPR046691">
    <property type="entry name" value="DUF6561"/>
</dbReference>
<protein>
    <submittedName>
        <fullName evidence="1">Uncharacterized protein</fullName>
    </submittedName>
</protein>
<reference evidence="11 12" key="1">
    <citation type="journal article" date="2016" name="Environ. Microbiol.">
        <title>Genomic diversification of marine cyanophages into stable ecotypes.</title>
        <authorList>
            <person name="Marston M.F."/>
            <person name="Martiny J.B."/>
        </authorList>
    </citation>
    <scope>NUCLEOTIDE SEQUENCE [LARGE SCALE GENOMIC DNA]</scope>
    <source>
        <strain evidence="1">RW_01_0212_WH8101</strain>
        <strain evidence="2">RW_03_0807_WH8101</strain>
        <strain evidence="3">RW_06_0613</strain>
        <strain evidence="4">RW_08_0711</strain>
        <strain evidence="5">RW_22_0300</strain>
        <strain evidence="6">RW_25_1112</strain>
    </source>
</reference>
<evidence type="ECO:0000313" key="1">
    <source>
        <dbReference type="EMBL" id="AOO10319.1"/>
    </source>
</evidence>
<evidence type="ECO:0000313" key="11">
    <source>
        <dbReference type="Proteomes" id="UP000222384"/>
    </source>
</evidence>
<dbReference type="Proteomes" id="UP000222384">
    <property type="component" value="Genome"/>
</dbReference>
<dbReference type="EMBL" id="KX349290">
    <property type="protein sequence ID" value="AOO11426.1"/>
    <property type="molecule type" value="Genomic_DNA"/>
</dbReference>
<dbReference type="EMBL" id="KX349288">
    <property type="protein sequence ID" value="AOO10981.1"/>
    <property type="molecule type" value="Genomic_DNA"/>
</dbReference>
<dbReference type="Proteomes" id="UP000223306">
    <property type="component" value="Segment"/>
</dbReference>
<accession>A0A1D7S9L0</accession>
<dbReference type="EMBL" id="KX349289">
    <property type="protein sequence ID" value="AOO11204.1"/>
    <property type="molecule type" value="Genomic_DNA"/>
</dbReference>
<dbReference type="Proteomes" id="UP000224173">
    <property type="component" value="Segment"/>
</dbReference>
<evidence type="ECO:0000313" key="9">
    <source>
        <dbReference type="EMBL" id="QBQ75721.1"/>
    </source>
</evidence>
<evidence type="ECO:0000313" key="8">
    <source>
        <dbReference type="EMBL" id="QBQ75499.1"/>
    </source>
</evidence>
<dbReference type="EMBL" id="MK493323">
    <property type="protein sequence ID" value="QBQ75499.1"/>
    <property type="molecule type" value="Genomic_DNA"/>
</dbReference>
<reference evidence="15 16" key="2">
    <citation type="submission" date="2019-02" db="EMBL/GenBank/DDBJ databases">
        <title>Diversity in Cyanophage Genomes from Southern New England Coastal Waters.</title>
        <authorList>
            <person name="Marston M.F."/>
        </authorList>
    </citation>
    <scope>NUCLEOTIDE SEQUENCE [LARGE SCALE GENOMIC DNA]</scope>
    <source>
        <strain evidence="7">RW_01_0115_WH8101</strain>
        <strain evidence="8">RW_03_0617</strain>
        <strain evidence="9">RW_22_0214</strain>
        <strain evidence="10">RW_62_0316</strain>
    </source>
</reference>
<evidence type="ECO:0000313" key="15">
    <source>
        <dbReference type="Proteomes" id="UP000299832"/>
    </source>
</evidence>
<dbReference type="EMBL" id="MK493325">
    <property type="protein sequence ID" value="QBQ75941.1"/>
    <property type="molecule type" value="Genomic_DNA"/>
</dbReference>
<dbReference type="Proteomes" id="UP000304735">
    <property type="component" value="Segment"/>
</dbReference>
<evidence type="ECO:0000313" key="16">
    <source>
        <dbReference type="Proteomes" id="UP000301260"/>
    </source>
</evidence>
<dbReference type="Gene3D" id="2.30.30.100">
    <property type="match status" value="1"/>
</dbReference>
<organism evidence="1 13">
    <name type="scientific">Synechococcus phage S-RIM8</name>
    <dbReference type="NCBI Taxonomy" id="756278"/>
    <lineage>
        <taxon>Viruses</taxon>
        <taxon>Duplodnaviria</taxon>
        <taxon>Heunggongvirae</taxon>
        <taxon>Uroviricota</taxon>
        <taxon>Caudoviricetes</taxon>
        <taxon>Pantevenvirales</taxon>
        <taxon>Kyanoviridae</taxon>
        <taxon>Neptunevirus</taxon>
        <taxon>Neptunevirus srim18</taxon>
    </lineage>
</organism>
<dbReference type="Proteomes" id="UP000224174">
    <property type="component" value="Segment"/>
</dbReference>